<dbReference type="InterPro" id="IPR005174">
    <property type="entry name" value="KIB1-4_b-propeller"/>
</dbReference>
<dbReference type="Pfam" id="PF03478">
    <property type="entry name" value="Beta-prop_KIB1-4"/>
    <property type="match status" value="1"/>
</dbReference>
<proteinExistence type="predicted"/>
<dbReference type="InterPro" id="IPR001810">
    <property type="entry name" value="F-box_dom"/>
</dbReference>
<name>A0AAD7VM01_QUISA</name>
<organism evidence="2 3">
    <name type="scientific">Quillaja saponaria</name>
    <name type="common">Soap bark tree</name>
    <dbReference type="NCBI Taxonomy" id="32244"/>
    <lineage>
        <taxon>Eukaryota</taxon>
        <taxon>Viridiplantae</taxon>
        <taxon>Streptophyta</taxon>
        <taxon>Embryophyta</taxon>
        <taxon>Tracheophyta</taxon>
        <taxon>Spermatophyta</taxon>
        <taxon>Magnoliopsida</taxon>
        <taxon>eudicotyledons</taxon>
        <taxon>Gunneridae</taxon>
        <taxon>Pentapetalae</taxon>
        <taxon>rosids</taxon>
        <taxon>fabids</taxon>
        <taxon>Fabales</taxon>
        <taxon>Quillajaceae</taxon>
        <taxon>Quillaja</taxon>
    </lineage>
</organism>
<dbReference type="PANTHER" id="PTHR33110">
    <property type="entry name" value="F-BOX/KELCH-REPEAT PROTEIN-RELATED"/>
    <property type="match status" value="1"/>
</dbReference>
<dbReference type="KEGG" id="qsa:O6P43_003832"/>
<evidence type="ECO:0000313" key="2">
    <source>
        <dbReference type="EMBL" id="KAJ7980573.1"/>
    </source>
</evidence>
<dbReference type="PROSITE" id="PS50181">
    <property type="entry name" value="FBOX"/>
    <property type="match status" value="1"/>
</dbReference>
<dbReference type="Gene3D" id="1.20.1280.50">
    <property type="match status" value="1"/>
</dbReference>
<dbReference type="InterPro" id="IPR036047">
    <property type="entry name" value="F-box-like_dom_sf"/>
</dbReference>
<comment type="caution">
    <text evidence="2">The sequence shown here is derived from an EMBL/GenBank/DDBJ whole genome shotgun (WGS) entry which is preliminary data.</text>
</comment>
<sequence length="390" mass="45431">METIPRRSRLEKEAVKTKSKSWSDLPEDILASFFARLEVSDRKCCRFVCKNWRRVPLVSSSDHHRRLPFLFLFNWANRRRSHPQTMCKMIPPVFNEIYCYPLGQPGTWLGHTIENSLQGLEHKVSLREADVVASKKGWLLLQNETLLFLYNLLSKRVIELPKLDFVPSVARVSAAPGYPNCSVFAIGSSKGNGNDNGISIGLCHPREDGTAIWVWSYYMFESFFKDGQCQDVVYNEREGVFYCVFDGGILGSFGAIRRDWNVLVDSVKPDLKFVRGMRKLHIVQSIQGQLLLVVHHVWHRRNVQARHRFLLFRFHLSEKAWVEEDQMGNRVVILDKMSFLVERAMNEVENGRIYFHEGKHCRYTSKDTKSFTIAYEGYREDLKKAWIDFV</sequence>
<evidence type="ECO:0000259" key="1">
    <source>
        <dbReference type="PROSITE" id="PS50181"/>
    </source>
</evidence>
<keyword evidence="3" id="KW-1185">Reference proteome</keyword>
<accession>A0AAD7VM01</accession>
<protein>
    <submittedName>
        <fullName evidence="2">F-box/kelch-repeat protein</fullName>
    </submittedName>
</protein>
<dbReference type="Proteomes" id="UP001163823">
    <property type="component" value="Chromosome 2"/>
</dbReference>
<dbReference type="Pfam" id="PF00646">
    <property type="entry name" value="F-box"/>
    <property type="match status" value="1"/>
</dbReference>
<dbReference type="EMBL" id="JARAOO010000002">
    <property type="protein sequence ID" value="KAJ7980573.1"/>
    <property type="molecule type" value="Genomic_DNA"/>
</dbReference>
<dbReference type="AlphaFoldDB" id="A0AAD7VM01"/>
<reference evidence="2" key="1">
    <citation type="journal article" date="2023" name="Science">
        <title>Elucidation of the pathway for biosynthesis of saponin adjuvants from the soapbark tree.</title>
        <authorList>
            <person name="Reed J."/>
            <person name="Orme A."/>
            <person name="El-Demerdash A."/>
            <person name="Owen C."/>
            <person name="Martin L.B.B."/>
            <person name="Misra R.C."/>
            <person name="Kikuchi S."/>
            <person name="Rejzek M."/>
            <person name="Martin A.C."/>
            <person name="Harkess A."/>
            <person name="Leebens-Mack J."/>
            <person name="Louveau T."/>
            <person name="Stephenson M.J."/>
            <person name="Osbourn A."/>
        </authorList>
    </citation>
    <scope>NUCLEOTIDE SEQUENCE</scope>
    <source>
        <strain evidence="2">S10</strain>
    </source>
</reference>
<dbReference type="SUPFAM" id="SSF81383">
    <property type="entry name" value="F-box domain"/>
    <property type="match status" value="1"/>
</dbReference>
<evidence type="ECO:0000313" key="3">
    <source>
        <dbReference type="Proteomes" id="UP001163823"/>
    </source>
</evidence>
<gene>
    <name evidence="2" type="ORF">O6P43_003832</name>
</gene>
<feature type="domain" description="F-box" evidence="1">
    <location>
        <begin position="19"/>
        <end position="67"/>
    </location>
</feature>